<dbReference type="EMBL" id="JAXCGZ010021315">
    <property type="protein sequence ID" value="KAK7054581.1"/>
    <property type="molecule type" value="Genomic_DNA"/>
</dbReference>
<comment type="caution">
    <text evidence="2">The sequence shown here is derived from an EMBL/GenBank/DDBJ whole genome shotgun (WGS) entry which is preliminary data.</text>
</comment>
<sequence length="51" mass="5562">MSKCCQRLCCREESSDDSELEEEVSLPPGLIPVHNEAKSQETVPITTPSAS</sequence>
<feature type="region of interest" description="Disordered" evidence="1">
    <location>
        <begin position="13"/>
        <end position="51"/>
    </location>
</feature>
<keyword evidence="3" id="KW-1185">Reference proteome</keyword>
<organism evidence="2 3">
    <name type="scientific">Halocaridina rubra</name>
    <name type="common">Hawaiian red shrimp</name>
    <dbReference type="NCBI Taxonomy" id="373956"/>
    <lineage>
        <taxon>Eukaryota</taxon>
        <taxon>Metazoa</taxon>
        <taxon>Ecdysozoa</taxon>
        <taxon>Arthropoda</taxon>
        <taxon>Crustacea</taxon>
        <taxon>Multicrustacea</taxon>
        <taxon>Malacostraca</taxon>
        <taxon>Eumalacostraca</taxon>
        <taxon>Eucarida</taxon>
        <taxon>Decapoda</taxon>
        <taxon>Pleocyemata</taxon>
        <taxon>Caridea</taxon>
        <taxon>Atyoidea</taxon>
        <taxon>Atyidae</taxon>
        <taxon>Halocaridina</taxon>
    </lineage>
</organism>
<feature type="compositionally biased region" description="Acidic residues" evidence="1">
    <location>
        <begin position="14"/>
        <end position="24"/>
    </location>
</feature>
<dbReference type="AlphaFoldDB" id="A0AAN8WI57"/>
<evidence type="ECO:0000313" key="3">
    <source>
        <dbReference type="Proteomes" id="UP001381693"/>
    </source>
</evidence>
<evidence type="ECO:0000313" key="2">
    <source>
        <dbReference type="EMBL" id="KAK7054581.1"/>
    </source>
</evidence>
<reference evidence="2 3" key="1">
    <citation type="submission" date="2023-11" db="EMBL/GenBank/DDBJ databases">
        <title>Halocaridina rubra genome assembly.</title>
        <authorList>
            <person name="Smith C."/>
        </authorList>
    </citation>
    <scope>NUCLEOTIDE SEQUENCE [LARGE SCALE GENOMIC DNA]</scope>
    <source>
        <strain evidence="2">EP-1</strain>
        <tissue evidence="2">Whole</tissue>
    </source>
</reference>
<protein>
    <submittedName>
        <fullName evidence="2">Uncharacterized protein</fullName>
    </submittedName>
</protein>
<dbReference type="Proteomes" id="UP001381693">
    <property type="component" value="Unassembled WGS sequence"/>
</dbReference>
<name>A0AAN8WI57_HALRR</name>
<feature type="non-terminal residue" evidence="2">
    <location>
        <position position="51"/>
    </location>
</feature>
<feature type="compositionally biased region" description="Polar residues" evidence="1">
    <location>
        <begin position="40"/>
        <end position="51"/>
    </location>
</feature>
<proteinExistence type="predicted"/>
<evidence type="ECO:0000256" key="1">
    <source>
        <dbReference type="SAM" id="MobiDB-lite"/>
    </source>
</evidence>
<accession>A0AAN8WI57</accession>
<gene>
    <name evidence="2" type="ORF">SK128_004406</name>
</gene>